<evidence type="ECO:0000256" key="5">
    <source>
        <dbReference type="ARBA" id="ARBA00023015"/>
    </source>
</evidence>
<organism evidence="12 13">
    <name type="scientific">Cohnella hashimotonis</name>
    <dbReference type="NCBI Taxonomy" id="2826895"/>
    <lineage>
        <taxon>Bacteria</taxon>
        <taxon>Bacillati</taxon>
        <taxon>Bacillota</taxon>
        <taxon>Bacilli</taxon>
        <taxon>Bacillales</taxon>
        <taxon>Paenibacillaceae</taxon>
        <taxon>Cohnella</taxon>
    </lineage>
</organism>
<dbReference type="EMBL" id="JAGRPV010000001">
    <property type="protein sequence ID" value="MDI4645174.1"/>
    <property type="molecule type" value="Genomic_DNA"/>
</dbReference>
<dbReference type="PROSITE" id="PS01124">
    <property type="entry name" value="HTH_ARAC_FAMILY_2"/>
    <property type="match status" value="1"/>
</dbReference>
<keyword evidence="7" id="KW-0804">Transcription</keyword>
<dbReference type="SUPFAM" id="SSF52172">
    <property type="entry name" value="CheY-like"/>
    <property type="match status" value="1"/>
</dbReference>
<name>A0ABT6TGW6_9BACL</name>
<keyword evidence="9" id="KW-0175">Coiled coil</keyword>
<evidence type="ECO:0000256" key="1">
    <source>
        <dbReference type="ARBA" id="ARBA00004496"/>
    </source>
</evidence>
<dbReference type="PANTHER" id="PTHR42713:SF3">
    <property type="entry name" value="TRANSCRIPTIONAL REGULATORY PROTEIN HPTR"/>
    <property type="match status" value="1"/>
</dbReference>
<keyword evidence="5" id="KW-0805">Transcription regulation</keyword>
<feature type="modified residue" description="4-aspartylphosphate" evidence="8">
    <location>
        <position position="55"/>
    </location>
</feature>
<dbReference type="PROSITE" id="PS50110">
    <property type="entry name" value="RESPONSE_REGULATORY"/>
    <property type="match status" value="1"/>
</dbReference>
<feature type="domain" description="Response regulatory" evidence="11">
    <location>
        <begin position="3"/>
        <end position="120"/>
    </location>
</feature>
<dbReference type="SMART" id="SM00448">
    <property type="entry name" value="REC"/>
    <property type="match status" value="1"/>
</dbReference>
<dbReference type="InterPro" id="IPR009057">
    <property type="entry name" value="Homeodomain-like_sf"/>
</dbReference>
<keyword evidence="3 8" id="KW-0597">Phosphoprotein</keyword>
<dbReference type="Proteomes" id="UP001161691">
    <property type="component" value="Unassembled WGS sequence"/>
</dbReference>
<evidence type="ECO:0000256" key="3">
    <source>
        <dbReference type="ARBA" id="ARBA00022553"/>
    </source>
</evidence>
<dbReference type="CDD" id="cd17536">
    <property type="entry name" value="REC_YesN-like"/>
    <property type="match status" value="1"/>
</dbReference>
<dbReference type="PANTHER" id="PTHR42713">
    <property type="entry name" value="HISTIDINE KINASE-RELATED"/>
    <property type="match status" value="1"/>
</dbReference>
<dbReference type="Pfam" id="PF12833">
    <property type="entry name" value="HTH_18"/>
    <property type="match status" value="1"/>
</dbReference>
<evidence type="ECO:0000256" key="6">
    <source>
        <dbReference type="ARBA" id="ARBA00023125"/>
    </source>
</evidence>
<evidence type="ECO:0000259" key="11">
    <source>
        <dbReference type="PROSITE" id="PS50110"/>
    </source>
</evidence>
<feature type="coiled-coil region" evidence="9">
    <location>
        <begin position="355"/>
        <end position="382"/>
    </location>
</feature>
<dbReference type="InterPro" id="IPR011006">
    <property type="entry name" value="CheY-like_superfamily"/>
</dbReference>
<evidence type="ECO:0000256" key="4">
    <source>
        <dbReference type="ARBA" id="ARBA00023012"/>
    </source>
</evidence>
<keyword evidence="2" id="KW-0963">Cytoplasm</keyword>
<dbReference type="SMART" id="SM00342">
    <property type="entry name" value="HTH_ARAC"/>
    <property type="match status" value="1"/>
</dbReference>
<dbReference type="PRINTS" id="PR00032">
    <property type="entry name" value="HTHARAC"/>
</dbReference>
<comment type="subcellular location">
    <subcellularLocation>
        <location evidence="1">Cytoplasm</location>
    </subcellularLocation>
</comment>
<evidence type="ECO:0000256" key="2">
    <source>
        <dbReference type="ARBA" id="ARBA00022490"/>
    </source>
</evidence>
<feature type="domain" description="HTH araC/xylS-type" evidence="10">
    <location>
        <begin position="418"/>
        <end position="516"/>
    </location>
</feature>
<dbReference type="Pfam" id="PF00072">
    <property type="entry name" value="Response_reg"/>
    <property type="match status" value="1"/>
</dbReference>
<reference evidence="12" key="1">
    <citation type="submission" date="2023-04" db="EMBL/GenBank/DDBJ databases">
        <title>Comparative genomic analysis of Cohnella hashimotonis sp. nov., isolated from the International Space Station.</title>
        <authorList>
            <person name="Venkateswaran K."/>
            <person name="Simpson A."/>
        </authorList>
    </citation>
    <scope>NUCLEOTIDE SEQUENCE</scope>
    <source>
        <strain evidence="12">F6_2S_P_1</strain>
    </source>
</reference>
<keyword evidence="4" id="KW-0902">Two-component regulatory system</keyword>
<sequence>MFRLLIVDDEVIIANGIKSSIDWRALGFTKVETAFNMRQAIEAFASHPFDVMICDIEMPQGTGFDLFAWVRENHPNTECIFLTCHAEFEFAKRAIQMGSLDYLLKPVLEEELKRTIETALMKIRRERDKTVKLLEHFWLEILHQEIPARADLILEQAKRLQLGYTEETLLLTVLIHLEYWDKKLDERDERILLYALRNALDELILKYFEGSHSVHLNEGTFMIILPVEGSVEDHFIQEMKGRCESYVEACNAYFYSHLSCYIGKTVPVERVASMYDMLSEFQKSQVNAADRVLLLNKQPQRECDVTLPNMRVWFEMLRRQEKTRLLDEISSHLDAWKSIDHLEAKRLQLFYQSFLQMVLQTLKEISLRAEEMMQEYLELNRAMIATRSIRDMQNWAFEVVETAISSMKALAANETIVEKIQRYIELHLDEELSRQHIADFVGFNPDYVVKLFKKEIGLSISDYILDRRLSRAKELLLKSDMTISDVALSVGYPNFSYFSTLFRKETSMTPQEFRKQQN</sequence>
<dbReference type="RefSeq" id="WP_282908125.1">
    <property type="nucleotide sequence ID" value="NZ_JAGRPV010000001.1"/>
</dbReference>
<keyword evidence="6" id="KW-0238">DNA-binding</keyword>
<dbReference type="InterPro" id="IPR018060">
    <property type="entry name" value="HTH_AraC"/>
</dbReference>
<dbReference type="PROSITE" id="PS00041">
    <property type="entry name" value="HTH_ARAC_FAMILY_1"/>
    <property type="match status" value="1"/>
</dbReference>
<dbReference type="InterPro" id="IPR018062">
    <property type="entry name" value="HTH_AraC-typ_CS"/>
</dbReference>
<evidence type="ECO:0000256" key="7">
    <source>
        <dbReference type="ARBA" id="ARBA00023163"/>
    </source>
</evidence>
<evidence type="ECO:0000256" key="9">
    <source>
        <dbReference type="SAM" id="Coils"/>
    </source>
</evidence>
<accession>A0ABT6TGW6</accession>
<evidence type="ECO:0000313" key="12">
    <source>
        <dbReference type="EMBL" id="MDI4645174.1"/>
    </source>
</evidence>
<evidence type="ECO:0000313" key="13">
    <source>
        <dbReference type="Proteomes" id="UP001161691"/>
    </source>
</evidence>
<comment type="caution">
    <text evidence="12">The sequence shown here is derived from an EMBL/GenBank/DDBJ whole genome shotgun (WGS) entry which is preliminary data.</text>
</comment>
<keyword evidence="13" id="KW-1185">Reference proteome</keyword>
<dbReference type="Gene3D" id="3.40.50.2300">
    <property type="match status" value="1"/>
</dbReference>
<dbReference type="SUPFAM" id="SSF46689">
    <property type="entry name" value="Homeodomain-like"/>
    <property type="match status" value="2"/>
</dbReference>
<dbReference type="InterPro" id="IPR001789">
    <property type="entry name" value="Sig_transdc_resp-reg_receiver"/>
</dbReference>
<evidence type="ECO:0000256" key="8">
    <source>
        <dbReference type="PROSITE-ProRule" id="PRU00169"/>
    </source>
</evidence>
<protein>
    <submittedName>
        <fullName evidence="12">Response regulator</fullName>
    </submittedName>
</protein>
<dbReference type="InterPro" id="IPR051552">
    <property type="entry name" value="HptR"/>
</dbReference>
<gene>
    <name evidence="12" type="ORF">KB449_09395</name>
</gene>
<proteinExistence type="predicted"/>
<dbReference type="Gene3D" id="1.10.10.60">
    <property type="entry name" value="Homeodomain-like"/>
    <property type="match status" value="2"/>
</dbReference>
<evidence type="ECO:0000259" key="10">
    <source>
        <dbReference type="PROSITE" id="PS01124"/>
    </source>
</evidence>
<dbReference type="InterPro" id="IPR020449">
    <property type="entry name" value="Tscrpt_reg_AraC-type_HTH"/>
</dbReference>